<dbReference type="PANTHER" id="PTHR10458:SF20">
    <property type="entry name" value="PEPTIDE DEFORMYLASE 1"/>
    <property type="match status" value="1"/>
</dbReference>
<feature type="binding site" evidence="6">
    <location>
        <position position="150"/>
    </location>
    <ligand>
        <name>Fe cation</name>
        <dbReference type="ChEBI" id="CHEBI:24875"/>
    </ligand>
</feature>
<comment type="function">
    <text evidence="6">Removes the formyl group from the N-terminal Met of newly synthesized proteins. Requires at least a dipeptide for an efficient rate of reaction. N-terminal L-methionine is a prerequisite for activity but the enzyme has broad specificity at other positions.</text>
</comment>
<dbReference type="AlphaFoldDB" id="A0A6L8WBD0"/>
<proteinExistence type="inferred from homology"/>
<dbReference type="GO" id="GO:0046872">
    <property type="term" value="F:metal ion binding"/>
    <property type="evidence" value="ECO:0007669"/>
    <property type="project" value="UniProtKB-KW"/>
</dbReference>
<dbReference type="EMBL" id="WTUW01000009">
    <property type="protein sequence ID" value="MZR31994.1"/>
    <property type="molecule type" value="Genomic_DNA"/>
</dbReference>
<dbReference type="FunFam" id="3.90.45.10:FF:000003">
    <property type="entry name" value="Peptide deformylase"/>
    <property type="match status" value="1"/>
</dbReference>
<dbReference type="EC" id="3.5.1.88" evidence="6"/>
<dbReference type="NCBIfam" id="NF001159">
    <property type="entry name" value="PRK00150.1-3"/>
    <property type="match status" value="1"/>
</dbReference>
<dbReference type="PIRSF" id="PIRSF004749">
    <property type="entry name" value="Pep_def"/>
    <property type="match status" value="1"/>
</dbReference>
<keyword evidence="4 6" id="KW-0648">Protein biosynthesis</keyword>
<comment type="caution">
    <text evidence="7">The sequence shown here is derived from an EMBL/GenBank/DDBJ whole genome shotgun (WGS) entry which is preliminary data.</text>
</comment>
<dbReference type="GO" id="GO:0042586">
    <property type="term" value="F:peptide deformylase activity"/>
    <property type="evidence" value="ECO:0007669"/>
    <property type="project" value="UniProtKB-UniRule"/>
</dbReference>
<dbReference type="Proteomes" id="UP000476030">
    <property type="component" value="Unassembled WGS sequence"/>
</dbReference>
<reference evidence="7 8" key="1">
    <citation type="submission" date="2019-12" db="EMBL/GenBank/DDBJ databases">
        <title>Snethiella sp. nov. sp. isolated from sea sand.</title>
        <authorList>
            <person name="Kim J."/>
            <person name="Jeong S.E."/>
            <person name="Jung H.S."/>
            <person name="Jeon C.O."/>
        </authorList>
    </citation>
    <scope>NUCLEOTIDE SEQUENCE [LARGE SCALE GENOMIC DNA]</scope>
    <source>
        <strain evidence="7 8">DP05</strain>
    </source>
</reference>
<feature type="active site" evidence="6">
    <location>
        <position position="147"/>
    </location>
</feature>
<comment type="similarity">
    <text evidence="1 6">Belongs to the polypeptide deformylase family.</text>
</comment>
<dbReference type="CDD" id="cd00487">
    <property type="entry name" value="Pep_deformylase"/>
    <property type="match status" value="1"/>
</dbReference>
<dbReference type="Gene3D" id="3.90.45.10">
    <property type="entry name" value="Peptide deformylase"/>
    <property type="match status" value="1"/>
</dbReference>
<accession>A0A6L8WBD0</accession>
<gene>
    <name evidence="6" type="primary">def</name>
    <name evidence="7" type="ORF">GQE98_15250</name>
</gene>
<comment type="cofactor">
    <cofactor evidence="6">
        <name>Fe(2+)</name>
        <dbReference type="ChEBI" id="CHEBI:29033"/>
    </cofactor>
    <text evidence="6">Binds 1 Fe(2+) ion.</text>
</comment>
<dbReference type="GO" id="GO:0006412">
    <property type="term" value="P:translation"/>
    <property type="evidence" value="ECO:0007669"/>
    <property type="project" value="UniProtKB-UniRule"/>
</dbReference>
<organism evidence="7 8">
    <name type="scientific">Sneathiella litorea</name>
    <dbReference type="NCBI Taxonomy" id="2606216"/>
    <lineage>
        <taxon>Bacteria</taxon>
        <taxon>Pseudomonadati</taxon>
        <taxon>Pseudomonadota</taxon>
        <taxon>Alphaproteobacteria</taxon>
        <taxon>Sneathiellales</taxon>
        <taxon>Sneathiellaceae</taxon>
        <taxon>Sneathiella</taxon>
    </lineage>
</organism>
<dbReference type="PRINTS" id="PR01576">
    <property type="entry name" value="PDEFORMYLASE"/>
</dbReference>
<protein>
    <recommendedName>
        <fullName evidence="6">Peptide deformylase</fullName>
        <shortName evidence="6">PDF</shortName>
        <ecNumber evidence="6">3.5.1.88</ecNumber>
    </recommendedName>
    <alternativeName>
        <fullName evidence="6">Polypeptide deformylase</fullName>
    </alternativeName>
</protein>
<dbReference type="InterPro" id="IPR023635">
    <property type="entry name" value="Peptide_deformylase"/>
</dbReference>
<sequence>MAIRDILKMGNPILRERAEPIIPPFGDEIYQLVQDMRDSLESVGGVGLAAPQIGVSKSLVIFEVPADRVEMEEGDMAESVPSTVLINPKIEPLSDETELGWEGCLSVPGLRGLVPRATHIRYEGLGLNGREISVEARGFHARVVQHECDHLFGILYPERMTDMRFLMYESEVQAFMEDLRAKSEPARDET</sequence>
<dbReference type="SUPFAM" id="SSF56420">
    <property type="entry name" value="Peptide deformylase"/>
    <property type="match status" value="1"/>
</dbReference>
<keyword evidence="3 6" id="KW-0378">Hydrolase</keyword>
<evidence type="ECO:0000256" key="3">
    <source>
        <dbReference type="ARBA" id="ARBA00022801"/>
    </source>
</evidence>
<name>A0A6L8WBD0_9PROT</name>
<dbReference type="NCBIfam" id="TIGR00079">
    <property type="entry name" value="pept_deformyl"/>
    <property type="match status" value="1"/>
</dbReference>
<feature type="binding site" evidence="6">
    <location>
        <position position="104"/>
    </location>
    <ligand>
        <name>Fe cation</name>
        <dbReference type="ChEBI" id="CHEBI:24875"/>
    </ligand>
</feature>
<feature type="binding site" evidence="6">
    <location>
        <position position="146"/>
    </location>
    <ligand>
        <name>Fe cation</name>
        <dbReference type="ChEBI" id="CHEBI:24875"/>
    </ligand>
</feature>
<evidence type="ECO:0000256" key="5">
    <source>
        <dbReference type="ARBA" id="ARBA00023004"/>
    </source>
</evidence>
<evidence type="ECO:0000256" key="1">
    <source>
        <dbReference type="ARBA" id="ARBA00010759"/>
    </source>
</evidence>
<evidence type="ECO:0000256" key="4">
    <source>
        <dbReference type="ARBA" id="ARBA00022917"/>
    </source>
</evidence>
<dbReference type="RefSeq" id="WP_161316573.1">
    <property type="nucleotide sequence ID" value="NZ_WTUW01000009.1"/>
</dbReference>
<evidence type="ECO:0000256" key="2">
    <source>
        <dbReference type="ARBA" id="ARBA00022723"/>
    </source>
</evidence>
<keyword evidence="8" id="KW-1185">Reference proteome</keyword>
<dbReference type="PANTHER" id="PTHR10458">
    <property type="entry name" value="PEPTIDE DEFORMYLASE"/>
    <property type="match status" value="1"/>
</dbReference>
<evidence type="ECO:0000313" key="7">
    <source>
        <dbReference type="EMBL" id="MZR31994.1"/>
    </source>
</evidence>
<keyword evidence="5 6" id="KW-0408">Iron</keyword>
<dbReference type="Pfam" id="PF01327">
    <property type="entry name" value="Pep_deformylase"/>
    <property type="match status" value="1"/>
</dbReference>
<dbReference type="HAMAP" id="MF_00163">
    <property type="entry name" value="Pep_deformylase"/>
    <property type="match status" value="1"/>
</dbReference>
<dbReference type="InterPro" id="IPR036821">
    <property type="entry name" value="Peptide_deformylase_sf"/>
</dbReference>
<evidence type="ECO:0000256" key="6">
    <source>
        <dbReference type="HAMAP-Rule" id="MF_00163"/>
    </source>
</evidence>
<comment type="catalytic activity">
    <reaction evidence="6">
        <text>N-terminal N-formyl-L-methionyl-[peptide] + H2O = N-terminal L-methionyl-[peptide] + formate</text>
        <dbReference type="Rhea" id="RHEA:24420"/>
        <dbReference type="Rhea" id="RHEA-COMP:10639"/>
        <dbReference type="Rhea" id="RHEA-COMP:10640"/>
        <dbReference type="ChEBI" id="CHEBI:15377"/>
        <dbReference type="ChEBI" id="CHEBI:15740"/>
        <dbReference type="ChEBI" id="CHEBI:49298"/>
        <dbReference type="ChEBI" id="CHEBI:64731"/>
        <dbReference type="EC" id="3.5.1.88"/>
    </reaction>
</comment>
<evidence type="ECO:0000313" key="8">
    <source>
        <dbReference type="Proteomes" id="UP000476030"/>
    </source>
</evidence>
<keyword evidence="2 6" id="KW-0479">Metal-binding</keyword>